<reference evidence="1 2" key="1">
    <citation type="submission" date="2018-07" db="EMBL/GenBank/DDBJ databases">
        <title>Modular assembly of carbohydrate-degrading microbial communities in the ocean.</title>
        <authorList>
            <person name="Enke T.N."/>
            <person name="Datta M.S."/>
            <person name="Schwartzman J.A."/>
            <person name="Cermak N."/>
            <person name="Schmitz D.A."/>
            <person name="Barrere J."/>
            <person name="Cordero O.X."/>
        </authorList>
    </citation>
    <scope>NUCLEOTIDE SEQUENCE [LARGE SCALE GENOMIC DNA]</scope>
    <source>
        <strain evidence="1 2">C3M10</strain>
    </source>
</reference>
<sequence length="144" mass="16072">MSDLTAIQNIIAGLTPHQTKRLEAIQTQVKVELARCFGDRLAPIMTDVLVQESTTNPDVLAALEGIRESLPQTPSDWRAFVQNLVRKNDLAQRNIAFSDEATKVKIRADELAKLRPDQRVSLSRSGKLDAILDERVAARLEEVQ</sequence>
<dbReference type="AlphaFoldDB" id="A0A366X335"/>
<gene>
    <name evidence="1" type="ORF">DS909_05600</name>
</gene>
<dbReference type="RefSeq" id="WP_113822477.1">
    <property type="nucleotide sequence ID" value="NZ_QOCE01000013.1"/>
</dbReference>
<evidence type="ECO:0000313" key="1">
    <source>
        <dbReference type="EMBL" id="RBW58440.1"/>
    </source>
</evidence>
<organism evidence="1 2">
    <name type="scientific">Phaeobacter gallaeciensis</name>
    <dbReference type="NCBI Taxonomy" id="60890"/>
    <lineage>
        <taxon>Bacteria</taxon>
        <taxon>Pseudomonadati</taxon>
        <taxon>Pseudomonadota</taxon>
        <taxon>Alphaproteobacteria</taxon>
        <taxon>Rhodobacterales</taxon>
        <taxon>Roseobacteraceae</taxon>
        <taxon>Phaeobacter</taxon>
    </lineage>
</organism>
<proteinExistence type="predicted"/>
<accession>A0A366X335</accession>
<name>A0A366X335_9RHOB</name>
<dbReference type="Proteomes" id="UP000252706">
    <property type="component" value="Unassembled WGS sequence"/>
</dbReference>
<dbReference type="OrthoDB" id="9828985at2"/>
<evidence type="ECO:0000313" key="2">
    <source>
        <dbReference type="Proteomes" id="UP000252706"/>
    </source>
</evidence>
<comment type="caution">
    <text evidence="1">The sequence shown here is derived from an EMBL/GenBank/DDBJ whole genome shotgun (WGS) entry which is preliminary data.</text>
</comment>
<dbReference type="EMBL" id="QOCE01000013">
    <property type="protein sequence ID" value="RBW58440.1"/>
    <property type="molecule type" value="Genomic_DNA"/>
</dbReference>
<protein>
    <submittedName>
        <fullName evidence="1">Uncharacterized protein</fullName>
    </submittedName>
</protein>